<name>A0AAD7KIL4_9AGAR</name>
<feature type="domain" description="SET" evidence="1">
    <location>
        <begin position="69"/>
        <end position="221"/>
    </location>
</feature>
<evidence type="ECO:0000313" key="2">
    <source>
        <dbReference type="EMBL" id="KAJ7785690.1"/>
    </source>
</evidence>
<dbReference type="PANTHER" id="PTHR47332:SF4">
    <property type="entry name" value="SET DOMAIN-CONTAINING PROTEIN 5"/>
    <property type="match status" value="1"/>
</dbReference>
<dbReference type="EMBL" id="JARKIB010000001">
    <property type="protein sequence ID" value="KAJ7785690.1"/>
    <property type="molecule type" value="Genomic_DNA"/>
</dbReference>
<accession>A0AAD7KIL4</accession>
<dbReference type="SUPFAM" id="SSF82199">
    <property type="entry name" value="SET domain"/>
    <property type="match status" value="1"/>
</dbReference>
<dbReference type="SMART" id="SM00317">
    <property type="entry name" value="SET"/>
    <property type="match status" value="1"/>
</dbReference>
<keyword evidence="3" id="KW-1185">Reference proteome</keyword>
<dbReference type="Proteomes" id="UP001215598">
    <property type="component" value="Unassembled WGS sequence"/>
</dbReference>
<organism evidence="2 3">
    <name type="scientific">Mycena metata</name>
    <dbReference type="NCBI Taxonomy" id="1033252"/>
    <lineage>
        <taxon>Eukaryota</taxon>
        <taxon>Fungi</taxon>
        <taxon>Dikarya</taxon>
        <taxon>Basidiomycota</taxon>
        <taxon>Agaricomycotina</taxon>
        <taxon>Agaricomycetes</taxon>
        <taxon>Agaricomycetidae</taxon>
        <taxon>Agaricales</taxon>
        <taxon>Marasmiineae</taxon>
        <taxon>Mycenaceae</taxon>
        <taxon>Mycena</taxon>
    </lineage>
</organism>
<reference evidence="2" key="1">
    <citation type="submission" date="2023-03" db="EMBL/GenBank/DDBJ databases">
        <title>Massive genome expansion in bonnet fungi (Mycena s.s.) driven by repeated elements and novel gene families across ecological guilds.</title>
        <authorList>
            <consortium name="Lawrence Berkeley National Laboratory"/>
            <person name="Harder C.B."/>
            <person name="Miyauchi S."/>
            <person name="Viragh M."/>
            <person name="Kuo A."/>
            <person name="Thoen E."/>
            <person name="Andreopoulos B."/>
            <person name="Lu D."/>
            <person name="Skrede I."/>
            <person name="Drula E."/>
            <person name="Henrissat B."/>
            <person name="Morin E."/>
            <person name="Kohler A."/>
            <person name="Barry K."/>
            <person name="LaButti K."/>
            <person name="Morin E."/>
            <person name="Salamov A."/>
            <person name="Lipzen A."/>
            <person name="Mereny Z."/>
            <person name="Hegedus B."/>
            <person name="Baldrian P."/>
            <person name="Stursova M."/>
            <person name="Weitz H."/>
            <person name="Taylor A."/>
            <person name="Grigoriev I.V."/>
            <person name="Nagy L.G."/>
            <person name="Martin F."/>
            <person name="Kauserud H."/>
        </authorList>
    </citation>
    <scope>NUCLEOTIDE SEQUENCE</scope>
    <source>
        <strain evidence="2">CBHHK182m</strain>
    </source>
</reference>
<dbReference type="PANTHER" id="PTHR47332">
    <property type="entry name" value="SET DOMAIN-CONTAINING PROTEIN 5"/>
    <property type="match status" value="1"/>
</dbReference>
<dbReference type="InterPro" id="IPR046341">
    <property type="entry name" value="SET_dom_sf"/>
</dbReference>
<proteinExistence type="predicted"/>
<evidence type="ECO:0000313" key="3">
    <source>
        <dbReference type="Proteomes" id="UP001215598"/>
    </source>
</evidence>
<sequence length="235" mass="25871">MPGDPRSPLTPFKKRPTLAELKERLTTFFEAQSAPNLIPAAVQAANESWATFGDGSVAPSDFLRPSPSAPYRVVEIPGKGRGMRASRDLQAGDVVLAESPLIVLVKDKLLALNFFALPKHAIHALLLLHNKIPENKEFSLQQDSPQHRLLDYLKGVATTNAFEGPVHKGRERAGFIVLAGSLFNHSEEPNVYREFDVSSFKMTFTMIVSVKEGEELTVSYNQSPELLRSNYGIGA</sequence>
<evidence type="ECO:0000259" key="1">
    <source>
        <dbReference type="PROSITE" id="PS50280"/>
    </source>
</evidence>
<dbReference type="Pfam" id="PF00856">
    <property type="entry name" value="SET"/>
    <property type="match status" value="1"/>
</dbReference>
<comment type="caution">
    <text evidence="2">The sequence shown here is derived from an EMBL/GenBank/DDBJ whole genome shotgun (WGS) entry which is preliminary data.</text>
</comment>
<dbReference type="Gene3D" id="2.170.270.10">
    <property type="entry name" value="SET domain"/>
    <property type="match status" value="1"/>
</dbReference>
<protein>
    <recommendedName>
        <fullName evidence="1">SET domain-containing protein</fullName>
    </recommendedName>
</protein>
<dbReference type="AlphaFoldDB" id="A0AAD7KIL4"/>
<gene>
    <name evidence="2" type="ORF">B0H16DRAFT_1487669</name>
</gene>
<dbReference type="InterPro" id="IPR001214">
    <property type="entry name" value="SET_dom"/>
</dbReference>
<dbReference type="InterPro" id="IPR053185">
    <property type="entry name" value="SET_domain_protein"/>
</dbReference>
<dbReference type="PROSITE" id="PS50280">
    <property type="entry name" value="SET"/>
    <property type="match status" value="1"/>
</dbReference>